<keyword evidence="2" id="KW-1185">Reference proteome</keyword>
<dbReference type="OrthoDB" id="2883702at2"/>
<gene>
    <name evidence="1" type="ORF">F4V44_16400</name>
</gene>
<comment type="caution">
    <text evidence="1">The sequence shown here is derived from an EMBL/GenBank/DDBJ whole genome shotgun (WGS) entry which is preliminary data.</text>
</comment>
<sequence length="76" mass="8888">MKPYELHNMIIDDDFDGEEYVTADFTHENQIYSITFRKADLEIINTWIFQGDGTSLPANLPDYIIESIREDVKMSI</sequence>
<dbReference type="EMBL" id="VYKL01000026">
    <property type="protein sequence ID" value="KAA9021572.1"/>
    <property type="molecule type" value="Genomic_DNA"/>
</dbReference>
<organism evidence="1 2">
    <name type="scientific">Niallia endozanthoxylica</name>
    <dbReference type="NCBI Taxonomy" id="2036016"/>
    <lineage>
        <taxon>Bacteria</taxon>
        <taxon>Bacillati</taxon>
        <taxon>Bacillota</taxon>
        <taxon>Bacilli</taxon>
        <taxon>Bacillales</taxon>
        <taxon>Bacillaceae</taxon>
        <taxon>Niallia</taxon>
    </lineage>
</organism>
<protein>
    <submittedName>
        <fullName evidence="1">Uncharacterized protein</fullName>
    </submittedName>
</protein>
<evidence type="ECO:0000313" key="2">
    <source>
        <dbReference type="Proteomes" id="UP000326671"/>
    </source>
</evidence>
<evidence type="ECO:0000313" key="1">
    <source>
        <dbReference type="EMBL" id="KAA9021572.1"/>
    </source>
</evidence>
<dbReference type="AlphaFoldDB" id="A0A5J5HMY0"/>
<accession>A0A5J5HMY0</accession>
<dbReference type="RefSeq" id="WP_150441100.1">
    <property type="nucleotide sequence ID" value="NZ_VYKL01000026.1"/>
</dbReference>
<proteinExistence type="predicted"/>
<reference evidence="1 2" key="1">
    <citation type="submission" date="2019-09" db="EMBL/GenBank/DDBJ databases">
        <title>Whole genome sequences of isolates from the Mars Exploration Rovers.</title>
        <authorList>
            <person name="Seuylemezian A."/>
            <person name="Vaishampayan P."/>
        </authorList>
    </citation>
    <scope>NUCLEOTIDE SEQUENCE [LARGE SCALE GENOMIC DNA]</scope>
    <source>
        <strain evidence="1 2">MER_TA_151</strain>
    </source>
</reference>
<name>A0A5J5HMY0_9BACI</name>
<dbReference type="Proteomes" id="UP000326671">
    <property type="component" value="Unassembled WGS sequence"/>
</dbReference>